<gene>
    <name evidence="2" type="ORF">GCM10023200_32430</name>
</gene>
<proteinExistence type="predicted"/>
<comment type="caution">
    <text evidence="2">The sequence shown here is derived from an EMBL/GenBank/DDBJ whole genome shotgun (WGS) entry which is preliminary data.</text>
</comment>
<accession>A0ABP9BG74</accession>
<keyword evidence="3" id="KW-1185">Reference proteome</keyword>
<evidence type="ECO:0000256" key="1">
    <source>
        <dbReference type="SAM" id="MobiDB-lite"/>
    </source>
</evidence>
<organism evidence="2 3">
    <name type="scientific">Actinomycetospora chlora</name>
    <dbReference type="NCBI Taxonomy" id="663608"/>
    <lineage>
        <taxon>Bacteria</taxon>
        <taxon>Bacillati</taxon>
        <taxon>Actinomycetota</taxon>
        <taxon>Actinomycetes</taxon>
        <taxon>Pseudonocardiales</taxon>
        <taxon>Pseudonocardiaceae</taxon>
        <taxon>Actinomycetospora</taxon>
    </lineage>
</organism>
<evidence type="ECO:0000313" key="3">
    <source>
        <dbReference type="Proteomes" id="UP001500928"/>
    </source>
</evidence>
<dbReference type="EMBL" id="BAABHO010000025">
    <property type="protein sequence ID" value="GAA4794037.1"/>
    <property type="molecule type" value="Genomic_DNA"/>
</dbReference>
<sequence>MRAVTASYSIDDGVGGRGPLDAGATPADIRAKLLPEDRIGFDRALDAALAEVRTSLDLTGLFTMLERWRRLALAQQDHVAFARTARRAAEKLTGEIPPEDESLAVTRSRTGM</sequence>
<protein>
    <submittedName>
        <fullName evidence="2">Uncharacterized protein</fullName>
    </submittedName>
</protein>
<evidence type="ECO:0000313" key="2">
    <source>
        <dbReference type="EMBL" id="GAA4794037.1"/>
    </source>
</evidence>
<dbReference type="Pfam" id="PF19760">
    <property type="entry name" value="DUF6247"/>
    <property type="match status" value="1"/>
</dbReference>
<name>A0ABP9BG74_9PSEU</name>
<feature type="region of interest" description="Disordered" evidence="1">
    <location>
        <begin position="92"/>
        <end position="112"/>
    </location>
</feature>
<reference evidence="3" key="1">
    <citation type="journal article" date="2019" name="Int. J. Syst. Evol. Microbiol.">
        <title>The Global Catalogue of Microorganisms (GCM) 10K type strain sequencing project: providing services to taxonomists for standard genome sequencing and annotation.</title>
        <authorList>
            <consortium name="The Broad Institute Genomics Platform"/>
            <consortium name="The Broad Institute Genome Sequencing Center for Infectious Disease"/>
            <person name="Wu L."/>
            <person name="Ma J."/>
        </authorList>
    </citation>
    <scope>NUCLEOTIDE SEQUENCE [LARGE SCALE GENOMIC DNA]</scope>
    <source>
        <strain evidence="3">JCM 17979</strain>
    </source>
</reference>
<dbReference type="InterPro" id="IPR046214">
    <property type="entry name" value="DUF6247"/>
</dbReference>
<dbReference type="Proteomes" id="UP001500928">
    <property type="component" value="Unassembled WGS sequence"/>
</dbReference>